<dbReference type="Gene3D" id="2.60.40.10">
    <property type="entry name" value="Immunoglobulins"/>
    <property type="match status" value="1"/>
</dbReference>
<feature type="non-terminal residue" evidence="4">
    <location>
        <position position="1"/>
    </location>
</feature>
<dbReference type="Proteomes" id="UP001445076">
    <property type="component" value="Unassembled WGS sequence"/>
</dbReference>
<dbReference type="PROSITE" id="PS50853">
    <property type="entry name" value="FN3"/>
    <property type="match status" value="1"/>
</dbReference>
<keyword evidence="2" id="KW-0472">Membrane</keyword>
<dbReference type="EMBL" id="JARKIK010000007">
    <property type="protein sequence ID" value="KAK8750692.1"/>
    <property type="molecule type" value="Genomic_DNA"/>
</dbReference>
<sequence>YGTLQCWAQNNVGRMTQPCLFHVIPASRPERPVGCTVINKTYDSLAVGCTPGFDGGLPQIFSAQVFEAVTGLGQVKVTSKSANFTLEGLTPGLDYVIHVVATNVLGSSDPVTLEAFTYKMAENRMRDEKVEEPKPEPKPEKGVVLEKVVVVGVVVAVSVLVVVVVVARCLWLTRQQEEHSTRSRSSKVLASPDLSRGTHSAAATGGAGSTHTDVNLDMADFMFGLPGPPPPPAPSLQHEKK</sequence>
<evidence type="ECO:0000256" key="1">
    <source>
        <dbReference type="SAM" id="MobiDB-lite"/>
    </source>
</evidence>
<dbReference type="InterPro" id="IPR013783">
    <property type="entry name" value="Ig-like_fold"/>
</dbReference>
<dbReference type="InterPro" id="IPR036116">
    <property type="entry name" value="FN3_sf"/>
</dbReference>
<dbReference type="PANTHER" id="PTHR23278">
    <property type="entry name" value="SIDESTEP PROTEIN"/>
    <property type="match status" value="1"/>
</dbReference>
<keyword evidence="5" id="KW-1185">Reference proteome</keyword>
<name>A0AAW0Y208_CHEQU</name>
<feature type="transmembrane region" description="Helical" evidence="2">
    <location>
        <begin position="148"/>
        <end position="171"/>
    </location>
</feature>
<feature type="region of interest" description="Disordered" evidence="1">
    <location>
        <begin position="176"/>
        <end position="241"/>
    </location>
</feature>
<dbReference type="InterPro" id="IPR003961">
    <property type="entry name" value="FN3_dom"/>
</dbReference>
<dbReference type="AlphaFoldDB" id="A0AAW0Y208"/>
<evidence type="ECO:0000313" key="4">
    <source>
        <dbReference type="EMBL" id="KAK8750692.1"/>
    </source>
</evidence>
<feature type="domain" description="Fibronectin type-III" evidence="3">
    <location>
        <begin position="28"/>
        <end position="121"/>
    </location>
</feature>
<dbReference type="PANTHER" id="PTHR23278:SF19">
    <property type="entry name" value="OBSCURIN"/>
    <property type="match status" value="1"/>
</dbReference>
<dbReference type="SUPFAM" id="SSF49265">
    <property type="entry name" value="Fibronectin type III"/>
    <property type="match status" value="1"/>
</dbReference>
<protein>
    <recommendedName>
        <fullName evidence="3">Fibronectin type-III domain-containing protein</fullName>
    </recommendedName>
</protein>
<dbReference type="SMART" id="SM00060">
    <property type="entry name" value="FN3"/>
    <property type="match status" value="1"/>
</dbReference>
<organism evidence="4 5">
    <name type="scientific">Cherax quadricarinatus</name>
    <name type="common">Australian red claw crayfish</name>
    <dbReference type="NCBI Taxonomy" id="27406"/>
    <lineage>
        <taxon>Eukaryota</taxon>
        <taxon>Metazoa</taxon>
        <taxon>Ecdysozoa</taxon>
        <taxon>Arthropoda</taxon>
        <taxon>Crustacea</taxon>
        <taxon>Multicrustacea</taxon>
        <taxon>Malacostraca</taxon>
        <taxon>Eumalacostraca</taxon>
        <taxon>Eucarida</taxon>
        <taxon>Decapoda</taxon>
        <taxon>Pleocyemata</taxon>
        <taxon>Astacidea</taxon>
        <taxon>Parastacoidea</taxon>
        <taxon>Parastacidae</taxon>
        <taxon>Cherax</taxon>
    </lineage>
</organism>
<evidence type="ECO:0000256" key="2">
    <source>
        <dbReference type="SAM" id="Phobius"/>
    </source>
</evidence>
<reference evidence="4 5" key="1">
    <citation type="journal article" date="2024" name="BMC Genomics">
        <title>Genome assembly of redclaw crayfish (Cherax quadricarinatus) provides insights into its immune adaptation and hypoxia tolerance.</title>
        <authorList>
            <person name="Liu Z."/>
            <person name="Zheng J."/>
            <person name="Li H."/>
            <person name="Fang K."/>
            <person name="Wang S."/>
            <person name="He J."/>
            <person name="Zhou D."/>
            <person name="Weng S."/>
            <person name="Chi M."/>
            <person name="Gu Z."/>
            <person name="He J."/>
            <person name="Li F."/>
            <person name="Wang M."/>
        </authorList>
    </citation>
    <scope>NUCLEOTIDE SEQUENCE [LARGE SCALE GENOMIC DNA]</scope>
    <source>
        <strain evidence="4">ZL_2023a</strain>
    </source>
</reference>
<comment type="caution">
    <text evidence="4">The sequence shown here is derived from an EMBL/GenBank/DDBJ whole genome shotgun (WGS) entry which is preliminary data.</text>
</comment>
<evidence type="ECO:0000259" key="3">
    <source>
        <dbReference type="PROSITE" id="PS50853"/>
    </source>
</evidence>
<feature type="compositionally biased region" description="Low complexity" evidence="1">
    <location>
        <begin position="197"/>
        <end position="212"/>
    </location>
</feature>
<keyword evidence="2" id="KW-1133">Transmembrane helix</keyword>
<dbReference type="CDD" id="cd00063">
    <property type="entry name" value="FN3"/>
    <property type="match status" value="1"/>
</dbReference>
<accession>A0AAW0Y208</accession>
<gene>
    <name evidence="4" type="ORF">OTU49_014951</name>
</gene>
<evidence type="ECO:0000313" key="5">
    <source>
        <dbReference type="Proteomes" id="UP001445076"/>
    </source>
</evidence>
<proteinExistence type="predicted"/>
<keyword evidence="2" id="KW-0812">Transmembrane</keyword>